<keyword evidence="2" id="KW-1185">Reference proteome</keyword>
<dbReference type="KEGG" id="ppsu:NO713_02329"/>
<dbReference type="EMBL" id="LR882967">
    <property type="protein sequence ID" value="CAD5947423.1"/>
    <property type="molecule type" value="Genomic_DNA"/>
</dbReference>
<proteinExistence type="predicted"/>
<accession>A0A9W4G6U7</accession>
<reference evidence="1" key="1">
    <citation type="submission" date="2020-09" db="EMBL/GenBank/DDBJ databases">
        <authorList>
            <person name="Blom J."/>
        </authorList>
    </citation>
    <scope>NUCLEOTIDE SEQUENCE</scope>
    <source>
        <strain evidence="1">No.713</strain>
    </source>
</reference>
<name>A0A9W4G6U7_9CYAN</name>
<evidence type="ECO:0000313" key="2">
    <source>
        <dbReference type="Proteomes" id="UP001153719"/>
    </source>
</evidence>
<organism evidence="1 2">
    <name type="scientific">Planktothrix pseudagardhii</name>
    <dbReference type="NCBI Taxonomy" id="132604"/>
    <lineage>
        <taxon>Bacteria</taxon>
        <taxon>Bacillati</taxon>
        <taxon>Cyanobacteriota</taxon>
        <taxon>Cyanophyceae</taxon>
        <taxon>Oscillatoriophycideae</taxon>
        <taxon>Oscillatoriales</taxon>
        <taxon>Microcoleaceae</taxon>
        <taxon>Planktothrix</taxon>
    </lineage>
</organism>
<evidence type="ECO:0000313" key="1">
    <source>
        <dbReference type="EMBL" id="CAD5947423.1"/>
    </source>
</evidence>
<protein>
    <submittedName>
        <fullName evidence="1">Uncharacterized protein</fullName>
    </submittedName>
</protein>
<sequence length="29" mass="3243">MSEKLAQYGIIDSVPQLLDSLDSTFWSVV</sequence>
<gene>
    <name evidence="1" type="ORF">NO713_02329</name>
</gene>
<dbReference type="AlphaFoldDB" id="A0A9W4G6U7"/>
<dbReference type="Proteomes" id="UP001153719">
    <property type="component" value="Chromosome"/>
</dbReference>